<reference evidence="5 6" key="1">
    <citation type="submission" date="2015-09" db="EMBL/GenBank/DDBJ databases">
        <title>Complete genome sequence of Defluviimonas alba cai42t isolated from an oilfield in Xinjiang.</title>
        <authorList>
            <person name="Geng S."/>
            <person name="Pan X."/>
            <person name="Wu X."/>
        </authorList>
    </citation>
    <scope>NUCLEOTIDE SEQUENCE [LARGE SCALE GENOMIC DNA]</scope>
    <source>
        <strain evidence="6">cai42</strain>
    </source>
</reference>
<dbReference type="PROSITE" id="PS51820">
    <property type="entry name" value="PA14"/>
    <property type="match status" value="2"/>
</dbReference>
<dbReference type="PRINTS" id="PR00313">
    <property type="entry name" value="CABNDNGRPT"/>
</dbReference>
<dbReference type="GO" id="GO:0005509">
    <property type="term" value="F:calcium ion binding"/>
    <property type="evidence" value="ECO:0007669"/>
    <property type="project" value="InterPro"/>
</dbReference>
<dbReference type="Pfam" id="PF07691">
    <property type="entry name" value="PA14"/>
    <property type="match status" value="2"/>
</dbReference>
<dbReference type="Pfam" id="PF00353">
    <property type="entry name" value="HemolysinCabind"/>
    <property type="match status" value="2"/>
</dbReference>
<keyword evidence="6" id="KW-1185">Reference proteome</keyword>
<evidence type="ECO:0000256" key="1">
    <source>
        <dbReference type="ARBA" id="ARBA00004613"/>
    </source>
</evidence>
<evidence type="ECO:0000313" key="6">
    <source>
        <dbReference type="Proteomes" id="UP000076128"/>
    </source>
</evidence>
<dbReference type="Gene3D" id="2.150.10.10">
    <property type="entry name" value="Serralysin-like metalloprotease, C-terminal"/>
    <property type="match status" value="2"/>
</dbReference>
<dbReference type="InterPro" id="IPR018511">
    <property type="entry name" value="Hemolysin-typ_Ca-bd_CS"/>
</dbReference>
<proteinExistence type="predicted"/>
<dbReference type="Gene3D" id="3.90.182.10">
    <property type="entry name" value="Toxin - Anthrax Protective Antigen,domain 1"/>
    <property type="match status" value="2"/>
</dbReference>
<dbReference type="OrthoDB" id="220114at2"/>
<sequence length="564" mass="58752">MNITSAGTYTFQTTSDDGSVLWIDGVKVVDNDGAHTAQTRSGTIQLAAGQHTIKIAYFDRGTDDVLNVSLSGADTGGVMKGLFASGMLGHAEDAVGLMSIDPTDYAAELAGYETLKVLNQFETIANGKGIEVIEFSDGTTWTQEDILANTRVWGTTQADTLNGRDHDDVMFGREGNDTLVGNGGDDVLTGGAGADTMRGGSGSDAYHWSRGDGGDTIDDTEVSQAQSDRLVLQDITPDMVDLVRVNGSNTLEVRIAGTYSYDSSLGALYYQHYRTGASLSSVSSLDGLAVNAVGRMTADSNIFGSEGPFDQANGGSGSYFGVQIFGAVNITTAGTYTFRTTSDDGSVLWIDGVKVVDNDGLHESQTRSGTIHLAAGQHTIKIAYFDGSEDDVLDVSLSGADTGGIMKGLFASGMLGHADDAVGLMSIDPTDYAAELAGYETIKVLNQFETVANGKGIEVIEFSDGTTWTQEDILANTRVWGTTQADTLNGRDHGDVMFGREGNDTLIGNGGDDVLTGGAGADILTGGAGVDRASYAESSQGVAIDLRSTLGQIGISGGEEVGMS</sequence>
<dbReference type="KEGG" id="daa:AKL17_3923"/>
<dbReference type="InterPro" id="IPR011049">
    <property type="entry name" value="Serralysin-like_metalloprot_C"/>
</dbReference>
<dbReference type="SUPFAM" id="SSF56988">
    <property type="entry name" value="Anthrax protective antigen"/>
    <property type="match status" value="1"/>
</dbReference>
<gene>
    <name evidence="5" type="ORF">AKL17_3923</name>
</gene>
<dbReference type="PANTHER" id="PTHR38340">
    <property type="entry name" value="S-LAYER PROTEIN"/>
    <property type="match status" value="1"/>
</dbReference>
<dbReference type="EMBL" id="CP012661">
    <property type="protein sequence ID" value="AMY71145.1"/>
    <property type="molecule type" value="Genomic_DNA"/>
</dbReference>
<dbReference type="PROSITE" id="PS00330">
    <property type="entry name" value="HEMOLYSIN_CALCIUM"/>
    <property type="match status" value="3"/>
</dbReference>
<dbReference type="AlphaFoldDB" id="A0A159Z6Y5"/>
<dbReference type="InterPro" id="IPR011658">
    <property type="entry name" value="PA14_dom"/>
</dbReference>
<feature type="region of interest" description="Disordered" evidence="3">
    <location>
        <begin position="193"/>
        <end position="217"/>
    </location>
</feature>
<dbReference type="GO" id="GO:0005576">
    <property type="term" value="C:extracellular region"/>
    <property type="evidence" value="ECO:0007669"/>
    <property type="project" value="UniProtKB-SubCell"/>
</dbReference>
<evidence type="ECO:0000313" key="5">
    <source>
        <dbReference type="EMBL" id="AMY71145.1"/>
    </source>
</evidence>
<dbReference type="Pfam" id="PF06594">
    <property type="entry name" value="HCBP_related"/>
    <property type="match status" value="2"/>
</dbReference>
<dbReference type="InterPro" id="IPR037524">
    <property type="entry name" value="PA14/GLEYA"/>
</dbReference>
<dbReference type="InterPro" id="IPR010566">
    <property type="entry name" value="Haemolys_ca-bd"/>
</dbReference>
<dbReference type="PATRIC" id="fig|1335048.3.peg.4073"/>
<evidence type="ECO:0000256" key="3">
    <source>
        <dbReference type="SAM" id="MobiDB-lite"/>
    </source>
</evidence>
<name>A0A159Z6Y5_9RHOB</name>
<dbReference type="Proteomes" id="UP000076128">
    <property type="component" value="Chromosome"/>
</dbReference>
<feature type="domain" description="PA14" evidence="4">
    <location>
        <begin position="272"/>
        <end position="414"/>
    </location>
</feature>
<evidence type="ECO:0000256" key="2">
    <source>
        <dbReference type="ARBA" id="ARBA00022525"/>
    </source>
</evidence>
<feature type="domain" description="PA14" evidence="4">
    <location>
        <begin position="1"/>
        <end position="87"/>
    </location>
</feature>
<dbReference type="PANTHER" id="PTHR38340:SF1">
    <property type="entry name" value="S-LAYER PROTEIN"/>
    <property type="match status" value="1"/>
</dbReference>
<organism evidence="5 6">
    <name type="scientific">Frigidibacter mobilis</name>
    <dbReference type="NCBI Taxonomy" id="1335048"/>
    <lineage>
        <taxon>Bacteria</taxon>
        <taxon>Pseudomonadati</taxon>
        <taxon>Pseudomonadota</taxon>
        <taxon>Alphaproteobacteria</taxon>
        <taxon>Rhodobacterales</taxon>
        <taxon>Paracoccaceae</taxon>
        <taxon>Frigidibacter</taxon>
    </lineage>
</organism>
<dbReference type="SUPFAM" id="SSF51120">
    <property type="entry name" value="beta-Roll"/>
    <property type="match status" value="2"/>
</dbReference>
<accession>A0A159Z6Y5</accession>
<evidence type="ECO:0000259" key="4">
    <source>
        <dbReference type="PROSITE" id="PS51820"/>
    </source>
</evidence>
<dbReference type="STRING" id="1335048.AKL17_3923"/>
<keyword evidence="2" id="KW-0964">Secreted</keyword>
<dbReference type="RefSeq" id="WP_066816071.1">
    <property type="nucleotide sequence ID" value="NZ_CP012661.1"/>
</dbReference>
<dbReference type="InterPro" id="IPR050557">
    <property type="entry name" value="RTX_toxin/Mannuronan_C5-epim"/>
</dbReference>
<protein>
    <submittedName>
        <fullName evidence="5">Hemolysin-type calcium-binding domain-containing protein</fullName>
    </submittedName>
</protein>
<dbReference type="SMART" id="SM00758">
    <property type="entry name" value="PA14"/>
    <property type="match status" value="1"/>
</dbReference>
<comment type="subcellular location">
    <subcellularLocation>
        <location evidence="1">Secreted</location>
    </subcellularLocation>
</comment>
<dbReference type="InterPro" id="IPR001343">
    <property type="entry name" value="Hemolysn_Ca-bd"/>
</dbReference>